<evidence type="ECO:0000256" key="1">
    <source>
        <dbReference type="SAM" id="MobiDB-lite"/>
    </source>
</evidence>
<accession>A0AAD5XP46</accession>
<name>A0AAD5XP46_9FUNG</name>
<dbReference type="EMBL" id="JADGJQ010000053">
    <property type="protein sequence ID" value="KAJ3175336.1"/>
    <property type="molecule type" value="Genomic_DNA"/>
</dbReference>
<dbReference type="AlphaFoldDB" id="A0AAD5XP46"/>
<evidence type="ECO:0000313" key="3">
    <source>
        <dbReference type="Proteomes" id="UP001212152"/>
    </source>
</evidence>
<reference evidence="2" key="1">
    <citation type="submission" date="2020-05" db="EMBL/GenBank/DDBJ databases">
        <title>Phylogenomic resolution of chytrid fungi.</title>
        <authorList>
            <person name="Stajich J.E."/>
            <person name="Amses K."/>
            <person name="Simmons R."/>
            <person name="Seto K."/>
            <person name="Myers J."/>
            <person name="Bonds A."/>
            <person name="Quandt C.A."/>
            <person name="Barry K."/>
            <person name="Liu P."/>
            <person name="Grigoriev I."/>
            <person name="Longcore J.E."/>
            <person name="James T.Y."/>
        </authorList>
    </citation>
    <scope>NUCLEOTIDE SEQUENCE</scope>
    <source>
        <strain evidence="2">JEL0379</strain>
    </source>
</reference>
<keyword evidence="3" id="KW-1185">Reference proteome</keyword>
<organism evidence="2 3">
    <name type="scientific">Geranomyces variabilis</name>
    <dbReference type="NCBI Taxonomy" id="109894"/>
    <lineage>
        <taxon>Eukaryota</taxon>
        <taxon>Fungi</taxon>
        <taxon>Fungi incertae sedis</taxon>
        <taxon>Chytridiomycota</taxon>
        <taxon>Chytridiomycota incertae sedis</taxon>
        <taxon>Chytridiomycetes</taxon>
        <taxon>Spizellomycetales</taxon>
        <taxon>Powellomycetaceae</taxon>
        <taxon>Geranomyces</taxon>
    </lineage>
</organism>
<gene>
    <name evidence="2" type="ORF">HDU87_006286</name>
</gene>
<dbReference type="Proteomes" id="UP001212152">
    <property type="component" value="Unassembled WGS sequence"/>
</dbReference>
<comment type="caution">
    <text evidence="2">The sequence shown here is derived from an EMBL/GenBank/DDBJ whole genome shotgun (WGS) entry which is preliminary data.</text>
</comment>
<proteinExistence type="predicted"/>
<evidence type="ECO:0000313" key="2">
    <source>
        <dbReference type="EMBL" id="KAJ3175336.1"/>
    </source>
</evidence>
<protein>
    <submittedName>
        <fullName evidence="2">Uncharacterized protein</fullName>
    </submittedName>
</protein>
<feature type="region of interest" description="Disordered" evidence="1">
    <location>
        <begin position="267"/>
        <end position="296"/>
    </location>
</feature>
<feature type="region of interest" description="Disordered" evidence="1">
    <location>
        <begin position="1"/>
        <end position="33"/>
    </location>
</feature>
<feature type="compositionally biased region" description="Basic and acidic residues" evidence="1">
    <location>
        <begin position="15"/>
        <end position="31"/>
    </location>
</feature>
<sequence>MSATQEQTTTASPAVDEKPSASRNPFHEQQQHLHQRHFYTVGNGYAQHAPTTTTTAVAAEHEDSSFIRQTALGYCLPSWTAGPSSAPPRGINWPRYDPVRRAKLESDEAVAAATAEASIMMMSSSGYDLGWRPERCSHSRRVSWNAEVAVRETYSADEYDRRVIDVTPVTQADVDEMRAVKDKCTEATRRNSRHGVGRASRGTSTSRGGRAWEASPRPQLPRTAGPPALYALGVVVGGDSGSNGGAVGGLLSDEERRRKVYLPPPRRLRHQQQQPGARALPVPRLNGLPPALQPCF</sequence>
<feature type="compositionally biased region" description="Polar residues" evidence="1">
    <location>
        <begin position="1"/>
        <end position="12"/>
    </location>
</feature>
<feature type="region of interest" description="Disordered" evidence="1">
    <location>
        <begin position="185"/>
        <end position="224"/>
    </location>
</feature>